<dbReference type="PRINTS" id="PR00344">
    <property type="entry name" value="BCTRLSENSOR"/>
</dbReference>
<dbReference type="GO" id="GO:0007234">
    <property type="term" value="P:osmosensory signaling via phosphorelay pathway"/>
    <property type="evidence" value="ECO:0007669"/>
    <property type="project" value="TreeGrafter"/>
</dbReference>
<dbReference type="PANTHER" id="PTHR42878:SF15">
    <property type="entry name" value="BACTERIOPHYTOCHROME"/>
    <property type="match status" value="1"/>
</dbReference>
<evidence type="ECO:0000256" key="5">
    <source>
        <dbReference type="ARBA" id="ARBA00022777"/>
    </source>
</evidence>
<accession>A0A1Q8YJ75</accession>
<evidence type="ECO:0000313" key="8">
    <source>
        <dbReference type="Proteomes" id="UP000185911"/>
    </source>
</evidence>
<evidence type="ECO:0000256" key="4">
    <source>
        <dbReference type="ARBA" id="ARBA00022679"/>
    </source>
</evidence>
<dbReference type="InterPro" id="IPR036890">
    <property type="entry name" value="HATPase_C_sf"/>
</dbReference>
<dbReference type="InterPro" id="IPR036097">
    <property type="entry name" value="HisK_dim/P_sf"/>
</dbReference>
<dbReference type="STRING" id="81479.RA876_16080"/>
<dbReference type="SMART" id="SM00388">
    <property type="entry name" value="HisKA"/>
    <property type="match status" value="1"/>
</dbReference>
<dbReference type="PANTHER" id="PTHR42878">
    <property type="entry name" value="TWO-COMPONENT HISTIDINE KINASE"/>
    <property type="match status" value="1"/>
</dbReference>
<dbReference type="PROSITE" id="PS50109">
    <property type="entry name" value="HIS_KIN"/>
    <property type="match status" value="1"/>
</dbReference>
<dbReference type="Pfam" id="PF00512">
    <property type="entry name" value="HisKA"/>
    <property type="match status" value="1"/>
</dbReference>
<dbReference type="Gene3D" id="1.10.287.130">
    <property type="match status" value="1"/>
</dbReference>
<dbReference type="Proteomes" id="UP000185911">
    <property type="component" value="Unassembled WGS sequence"/>
</dbReference>
<dbReference type="GO" id="GO:0000156">
    <property type="term" value="F:phosphorelay response regulator activity"/>
    <property type="evidence" value="ECO:0007669"/>
    <property type="project" value="TreeGrafter"/>
</dbReference>
<dbReference type="InterPro" id="IPR003594">
    <property type="entry name" value="HATPase_dom"/>
</dbReference>
<dbReference type="Gene3D" id="3.30.565.10">
    <property type="entry name" value="Histidine kinase-like ATPase, C-terminal domain"/>
    <property type="match status" value="1"/>
</dbReference>
<evidence type="ECO:0000256" key="3">
    <source>
        <dbReference type="ARBA" id="ARBA00022553"/>
    </source>
</evidence>
<organism evidence="7 8">
    <name type="scientific">Rhodoferax antarcticus ANT.BR</name>
    <dbReference type="NCBI Taxonomy" id="1111071"/>
    <lineage>
        <taxon>Bacteria</taxon>
        <taxon>Pseudomonadati</taxon>
        <taxon>Pseudomonadota</taxon>
        <taxon>Betaproteobacteria</taxon>
        <taxon>Burkholderiales</taxon>
        <taxon>Comamonadaceae</taxon>
        <taxon>Rhodoferax</taxon>
    </lineage>
</organism>
<keyword evidence="5 7" id="KW-0418">Kinase</keyword>
<dbReference type="GO" id="GO:0030295">
    <property type="term" value="F:protein kinase activator activity"/>
    <property type="evidence" value="ECO:0007669"/>
    <property type="project" value="TreeGrafter"/>
</dbReference>
<comment type="catalytic activity">
    <reaction evidence="1">
        <text>ATP + protein L-histidine = ADP + protein N-phospho-L-histidine.</text>
        <dbReference type="EC" id="2.7.13.3"/>
    </reaction>
</comment>
<proteinExistence type="predicted"/>
<dbReference type="InterPro" id="IPR050351">
    <property type="entry name" value="BphY/WalK/GraS-like"/>
</dbReference>
<dbReference type="AlphaFoldDB" id="A0A1Q8YJ75"/>
<dbReference type="RefSeq" id="WP_075585028.1">
    <property type="nucleotide sequence ID" value="NZ_MSYM01000005.1"/>
</dbReference>
<keyword evidence="8" id="KW-1185">Reference proteome</keyword>
<dbReference type="SUPFAM" id="SSF55874">
    <property type="entry name" value="ATPase domain of HSP90 chaperone/DNA topoisomerase II/histidine kinase"/>
    <property type="match status" value="1"/>
</dbReference>
<dbReference type="GO" id="GO:0000155">
    <property type="term" value="F:phosphorelay sensor kinase activity"/>
    <property type="evidence" value="ECO:0007669"/>
    <property type="project" value="InterPro"/>
</dbReference>
<comment type="caution">
    <text evidence="7">The sequence shown here is derived from an EMBL/GenBank/DDBJ whole genome shotgun (WGS) entry which is preliminary data.</text>
</comment>
<evidence type="ECO:0000256" key="1">
    <source>
        <dbReference type="ARBA" id="ARBA00000085"/>
    </source>
</evidence>
<evidence type="ECO:0000313" key="7">
    <source>
        <dbReference type="EMBL" id="OLP08111.1"/>
    </source>
</evidence>
<dbReference type="EC" id="2.7.13.3" evidence="2"/>
<dbReference type="InterPro" id="IPR004358">
    <property type="entry name" value="Sig_transdc_His_kin-like_C"/>
</dbReference>
<dbReference type="SUPFAM" id="SSF47384">
    <property type="entry name" value="Homodimeric domain of signal transducing histidine kinase"/>
    <property type="match status" value="1"/>
</dbReference>
<name>A0A1Q8YJ75_9BURK</name>
<keyword evidence="4" id="KW-0808">Transferase</keyword>
<protein>
    <recommendedName>
        <fullName evidence="2">histidine kinase</fullName>
        <ecNumber evidence="2">2.7.13.3</ecNumber>
    </recommendedName>
</protein>
<keyword evidence="3" id="KW-0597">Phosphoprotein</keyword>
<feature type="domain" description="Histidine kinase" evidence="6">
    <location>
        <begin position="31"/>
        <end position="274"/>
    </location>
</feature>
<dbReference type="InterPro" id="IPR003661">
    <property type="entry name" value="HisK_dim/P_dom"/>
</dbReference>
<dbReference type="SMART" id="SM00387">
    <property type="entry name" value="HATPase_c"/>
    <property type="match status" value="1"/>
</dbReference>
<sequence length="274" mass="29246">MAENSPSDISLAQLQRQLDAARAELQQFTYIVSHDLRAPLRHINAYAQIMVEDWPDMPAEMAAHLDTIRQSAQLLTRQLEGLTQLSRLGTQPVNLQSVNVSAMVRELVDALGAPVPTQAQTHSPAQLPTPTPSQVLWQLAADVPPVLADAALLRQLLAQVLDNALKFSSSRAPAQISLTWQMAPAQASASTGADPGAGAPACQITLSDNGVGFAPEQAKALFQVFGRLHPAREFEGLGLGLVQCRKIAERMGCAIAIAAEVNVGCRVTITLPLT</sequence>
<dbReference type="Pfam" id="PF02518">
    <property type="entry name" value="HATPase_c"/>
    <property type="match status" value="1"/>
</dbReference>
<gene>
    <name evidence="7" type="ORF">BLL52_0399</name>
</gene>
<dbReference type="EMBL" id="MSYM01000005">
    <property type="protein sequence ID" value="OLP08111.1"/>
    <property type="molecule type" value="Genomic_DNA"/>
</dbReference>
<evidence type="ECO:0000259" key="6">
    <source>
        <dbReference type="PROSITE" id="PS50109"/>
    </source>
</evidence>
<evidence type="ECO:0000256" key="2">
    <source>
        <dbReference type="ARBA" id="ARBA00012438"/>
    </source>
</evidence>
<dbReference type="CDD" id="cd00082">
    <property type="entry name" value="HisKA"/>
    <property type="match status" value="1"/>
</dbReference>
<dbReference type="InterPro" id="IPR005467">
    <property type="entry name" value="His_kinase_dom"/>
</dbReference>
<reference evidence="7 8" key="1">
    <citation type="submission" date="2017-01" db="EMBL/GenBank/DDBJ databases">
        <title>Genome sequence of Rhodoferax antarcticus ANT.BR, a psychrophilic purple nonsulfur bacterium from an Antarctic microbial mat.</title>
        <authorList>
            <person name="Baker J."/>
            <person name="Riester C."/>
            <person name="Skinner B."/>
            <person name="Newell A."/>
            <person name="Swingley W."/>
            <person name="Madigan M."/>
            <person name="Jung D."/>
            <person name="Asao M."/>
            <person name="Chen M."/>
            <person name="Loughlin P."/>
            <person name="Pan H."/>
            <person name="Lin S."/>
            <person name="Li N."/>
            <person name="Shaw J."/>
            <person name="Prado M."/>
            <person name="Sherman C."/>
            <person name="Li X."/>
            <person name="Tang J."/>
            <person name="Blankenship R."/>
            <person name="Zhao T."/>
            <person name="Touchman J."/>
            <person name="Sattley M."/>
        </authorList>
    </citation>
    <scope>NUCLEOTIDE SEQUENCE [LARGE SCALE GENOMIC DNA]</scope>
    <source>
        <strain evidence="7 8">ANT.BR</strain>
    </source>
</reference>